<dbReference type="Proteomes" id="UP000078486">
    <property type="component" value="Unassembled WGS sequence"/>
</dbReference>
<accession>A0A178IJL9</accession>
<evidence type="ECO:0008006" key="4">
    <source>
        <dbReference type="Google" id="ProtNLM"/>
    </source>
</evidence>
<organism evidence="2 3">
    <name type="scientific">Termitidicoccus mucosus</name>
    <dbReference type="NCBI Taxonomy" id="1184151"/>
    <lineage>
        <taxon>Bacteria</taxon>
        <taxon>Pseudomonadati</taxon>
        <taxon>Verrucomicrobiota</taxon>
        <taxon>Opitutia</taxon>
        <taxon>Opitutales</taxon>
        <taxon>Opitutaceae</taxon>
        <taxon>Termitidicoccus</taxon>
    </lineage>
</organism>
<dbReference type="STRING" id="1184151.AW736_09835"/>
<dbReference type="OrthoDB" id="41724at2"/>
<dbReference type="Gene3D" id="2.120.10.10">
    <property type="match status" value="1"/>
</dbReference>
<dbReference type="InterPro" id="IPR036278">
    <property type="entry name" value="Sialidase_sf"/>
</dbReference>
<keyword evidence="3" id="KW-1185">Reference proteome</keyword>
<evidence type="ECO:0000313" key="2">
    <source>
        <dbReference type="EMBL" id="OAM90072.1"/>
    </source>
</evidence>
<dbReference type="RefSeq" id="WP_068770103.1">
    <property type="nucleotide sequence ID" value="NZ_CP109796.1"/>
</dbReference>
<dbReference type="EMBL" id="LRRQ01000075">
    <property type="protein sequence ID" value="OAM90072.1"/>
    <property type="molecule type" value="Genomic_DNA"/>
</dbReference>
<comment type="caution">
    <text evidence="2">The sequence shown here is derived from an EMBL/GenBank/DDBJ whole genome shotgun (WGS) entry which is preliminary data.</text>
</comment>
<gene>
    <name evidence="2" type="ORF">AW736_09835</name>
</gene>
<sequence length="453" mass="50637">MKIRIQRLFAALLAFAFLPSALLCAVEPAAPKRAKWKGTFEIKQEPLGNNVSSTCRRQFGAGLYDAAVNKTFVCWSGPGMSVWINDYDHGTGKWSAGREVCHLEYKTQWAYHDYPVMRLAPDGRLVIYFCEHGNKLFQVKAPVAHSLDGDWAKTTASEDHTTYPMPVVADGVIYVFYSKNEDRNWPHRSYRYIKSADSGATWSAPATVIDSEKKEPMKFDEVYGFGVCLNPDDGRVGITWTMAGSKAHNAASRDLYFAFFNTRTGNMENAGRRELGPSVLFDEFAACLVVKTQGDPDAPDRRLRYPILRPQPSYIGKAGAPVVAFGTYKPGTGDLVCFMRWDGDAWKVQATLAEGRSFYDLEKLGPSEFRMFIRKDSKKLLVLRSTDGGRTWKESAAAPIDFAAKFNRVPEIQFIEDGRPPVIGILGTAYSDKKTPGGYNYDGIFNIHAVMEK</sequence>
<dbReference type="AlphaFoldDB" id="A0A178IJL9"/>
<protein>
    <recommendedName>
        <fullName evidence="4">Sialidase domain-containing protein</fullName>
    </recommendedName>
</protein>
<keyword evidence="1" id="KW-0732">Signal</keyword>
<dbReference type="CDD" id="cd15482">
    <property type="entry name" value="Sialidase_non-viral"/>
    <property type="match status" value="2"/>
</dbReference>
<evidence type="ECO:0000313" key="3">
    <source>
        <dbReference type="Proteomes" id="UP000078486"/>
    </source>
</evidence>
<proteinExistence type="predicted"/>
<dbReference type="SUPFAM" id="SSF50939">
    <property type="entry name" value="Sialidases"/>
    <property type="match status" value="1"/>
</dbReference>
<dbReference type="Pfam" id="PF15892">
    <property type="entry name" value="BNR_4"/>
    <property type="match status" value="1"/>
</dbReference>
<feature type="signal peptide" evidence="1">
    <location>
        <begin position="1"/>
        <end position="25"/>
    </location>
</feature>
<feature type="chain" id="PRO_5008088937" description="Sialidase domain-containing protein" evidence="1">
    <location>
        <begin position="26"/>
        <end position="453"/>
    </location>
</feature>
<reference evidence="2 3" key="1">
    <citation type="submission" date="2016-01" db="EMBL/GenBank/DDBJ databases">
        <title>High potential of lignocellulose degradation of a new Verrucomicrobia species.</title>
        <authorList>
            <person name="Wang Y."/>
            <person name="Shi Y."/>
            <person name="Qiu Z."/>
            <person name="Liu S."/>
            <person name="Yang H."/>
        </authorList>
    </citation>
    <scope>NUCLEOTIDE SEQUENCE [LARGE SCALE GENOMIC DNA]</scope>
    <source>
        <strain evidence="2 3">TSB47</strain>
    </source>
</reference>
<name>A0A178IJL9_9BACT</name>
<evidence type="ECO:0000256" key="1">
    <source>
        <dbReference type="SAM" id="SignalP"/>
    </source>
</evidence>